<dbReference type="Proteomes" id="UP000306753">
    <property type="component" value="Unassembled WGS sequence"/>
</dbReference>
<organism evidence="2 3">
    <name type="scientific">Stutzerimonas nosocomialis</name>
    <dbReference type="NCBI Taxonomy" id="1056496"/>
    <lineage>
        <taxon>Bacteria</taxon>
        <taxon>Pseudomonadati</taxon>
        <taxon>Pseudomonadota</taxon>
        <taxon>Gammaproteobacteria</taxon>
        <taxon>Pseudomonadales</taxon>
        <taxon>Pseudomonadaceae</taxon>
        <taxon>Stutzerimonas</taxon>
    </lineage>
</organism>
<name>A0A5R9QGA3_9GAMM</name>
<dbReference type="GO" id="GO:0016746">
    <property type="term" value="F:acyltransferase activity"/>
    <property type="evidence" value="ECO:0007669"/>
    <property type="project" value="InterPro"/>
</dbReference>
<dbReference type="EMBL" id="QLAG01000007">
    <property type="protein sequence ID" value="TLX64194.1"/>
    <property type="molecule type" value="Genomic_DNA"/>
</dbReference>
<accession>A0A5R9QGA3</accession>
<reference evidence="2 3" key="1">
    <citation type="journal article" date="2017" name="Eur. J. Clin. Microbiol. Infect. Dis.">
        <title>Uncommonly isolated clinical Pseudomonas: identification and phylogenetic assignation.</title>
        <authorList>
            <person name="Mulet M."/>
            <person name="Gomila M."/>
            <person name="Ramirez A."/>
            <person name="Cardew S."/>
            <person name="Moore E.R."/>
            <person name="Lalucat J."/>
            <person name="Garcia-Valdes E."/>
        </authorList>
    </citation>
    <scope>NUCLEOTIDE SEQUENCE [LARGE SCALE GENOMIC DNA]</scope>
    <source>
        <strain evidence="2 3">SD129</strain>
    </source>
</reference>
<keyword evidence="3" id="KW-1185">Reference proteome</keyword>
<evidence type="ECO:0000259" key="1">
    <source>
        <dbReference type="Pfam" id="PF13723"/>
    </source>
</evidence>
<evidence type="ECO:0000313" key="3">
    <source>
        <dbReference type="Proteomes" id="UP000306753"/>
    </source>
</evidence>
<comment type="caution">
    <text evidence="2">The sequence shown here is derived from an EMBL/GenBank/DDBJ whole genome shotgun (WGS) entry which is preliminary data.</text>
</comment>
<dbReference type="InterPro" id="IPR014030">
    <property type="entry name" value="Ketoacyl_synth_N"/>
</dbReference>
<proteinExistence type="predicted"/>
<evidence type="ECO:0000313" key="2">
    <source>
        <dbReference type="EMBL" id="TLX64194.1"/>
    </source>
</evidence>
<protein>
    <submittedName>
        <fullName evidence="2">3-oxoacyl-ACP synthase</fullName>
    </submittedName>
</protein>
<sequence>MAPHEPVRRRVISFNLEQWQAWAPGLESPADWAHWAAAPWQPDASEAQPDVAFLPPMQRRRMSRLARMVFRVATPLAEGRPAMPLVYASRHGETPRTFALLADLAQREPLSPTQFSLSVHNAIIGLWSILRGDRSEMTALAAEGDGLEHAVMEAAMLLADGADAALVVIAEDLPPTFYEPWTDDVRFPYALALLLTPGTDWTLSLGQAAENRSLPALPHALQLIRLLSGEQTHGLHHWKKRVWNWQRTH</sequence>
<dbReference type="Pfam" id="PF13723">
    <property type="entry name" value="Ketoacyl-synt_2"/>
    <property type="match status" value="1"/>
</dbReference>
<dbReference type="SUPFAM" id="SSF53901">
    <property type="entry name" value="Thiolase-like"/>
    <property type="match status" value="1"/>
</dbReference>
<dbReference type="AlphaFoldDB" id="A0A5R9QGA3"/>
<feature type="domain" description="Beta-ketoacyl synthase-like N-terminal" evidence="1">
    <location>
        <begin position="32"/>
        <end position="246"/>
    </location>
</feature>
<dbReference type="InterPro" id="IPR016039">
    <property type="entry name" value="Thiolase-like"/>
</dbReference>
<gene>
    <name evidence="2" type="ORF">DN820_07710</name>
</gene>